<reference evidence="1" key="3">
    <citation type="submission" date="2023-05" db="EMBL/GenBank/DDBJ databases">
        <authorList>
            <person name="Smith C.H."/>
        </authorList>
    </citation>
    <scope>NUCLEOTIDE SEQUENCE</scope>
    <source>
        <strain evidence="1">CHS0354</strain>
        <tissue evidence="1">Mantle</tissue>
    </source>
</reference>
<proteinExistence type="predicted"/>
<keyword evidence="2" id="KW-1185">Reference proteome</keyword>
<reference evidence="1" key="2">
    <citation type="journal article" date="2021" name="Genome Biol. Evol.">
        <title>Developing a high-quality reference genome for a parasitic bivalve with doubly uniparental inheritance (Bivalvia: Unionida).</title>
        <authorList>
            <person name="Smith C.H."/>
        </authorList>
    </citation>
    <scope>NUCLEOTIDE SEQUENCE</scope>
    <source>
        <strain evidence="1">CHS0354</strain>
        <tissue evidence="1">Mantle</tissue>
    </source>
</reference>
<comment type="caution">
    <text evidence="1">The sequence shown here is derived from an EMBL/GenBank/DDBJ whole genome shotgun (WGS) entry which is preliminary data.</text>
</comment>
<name>A0AAE0RP88_9BIVA</name>
<sequence length="114" mass="12626">MEDSSPLFPNSSVKGLRCSDMKNSNPLFPDMEDSSPWCSDIINSSHLFPDVDDSSPKNLDINNSSPLFLDVEGNSPRIRILTIAVLCFLMWKIAVDGELHVEDISRRGRASCGI</sequence>
<reference evidence="1" key="1">
    <citation type="journal article" date="2021" name="Genome Biol. Evol.">
        <title>A High-Quality Reference Genome for a Parasitic Bivalve with Doubly Uniparental Inheritance (Bivalvia: Unionida).</title>
        <authorList>
            <person name="Smith C.H."/>
        </authorList>
    </citation>
    <scope>NUCLEOTIDE SEQUENCE</scope>
    <source>
        <strain evidence="1">CHS0354</strain>
    </source>
</reference>
<organism evidence="1 2">
    <name type="scientific">Potamilus streckersoni</name>
    <dbReference type="NCBI Taxonomy" id="2493646"/>
    <lineage>
        <taxon>Eukaryota</taxon>
        <taxon>Metazoa</taxon>
        <taxon>Spiralia</taxon>
        <taxon>Lophotrochozoa</taxon>
        <taxon>Mollusca</taxon>
        <taxon>Bivalvia</taxon>
        <taxon>Autobranchia</taxon>
        <taxon>Heteroconchia</taxon>
        <taxon>Palaeoheterodonta</taxon>
        <taxon>Unionida</taxon>
        <taxon>Unionoidea</taxon>
        <taxon>Unionidae</taxon>
        <taxon>Ambleminae</taxon>
        <taxon>Lampsilini</taxon>
        <taxon>Potamilus</taxon>
    </lineage>
</organism>
<gene>
    <name evidence="1" type="ORF">CHS0354_006006</name>
</gene>
<accession>A0AAE0RP88</accession>
<dbReference type="AlphaFoldDB" id="A0AAE0RP88"/>
<dbReference type="Proteomes" id="UP001195483">
    <property type="component" value="Unassembled WGS sequence"/>
</dbReference>
<dbReference type="EMBL" id="JAEAOA010000424">
    <property type="protein sequence ID" value="KAK3576995.1"/>
    <property type="molecule type" value="Genomic_DNA"/>
</dbReference>
<evidence type="ECO:0000313" key="2">
    <source>
        <dbReference type="Proteomes" id="UP001195483"/>
    </source>
</evidence>
<evidence type="ECO:0000313" key="1">
    <source>
        <dbReference type="EMBL" id="KAK3576995.1"/>
    </source>
</evidence>
<protein>
    <submittedName>
        <fullName evidence="1">Uncharacterized protein</fullName>
    </submittedName>
</protein>